<dbReference type="SUPFAM" id="SSF50494">
    <property type="entry name" value="Trypsin-like serine proteases"/>
    <property type="match status" value="3"/>
</dbReference>
<dbReference type="InterPro" id="IPR018114">
    <property type="entry name" value="TRYPSIN_HIS"/>
</dbReference>
<feature type="domain" description="Peptidase S1" evidence="10">
    <location>
        <begin position="161"/>
        <end position="408"/>
    </location>
</feature>
<dbReference type="PROSITE" id="PS00135">
    <property type="entry name" value="TRYPSIN_SER"/>
    <property type="match status" value="1"/>
</dbReference>
<evidence type="ECO:0000256" key="9">
    <source>
        <dbReference type="RuleBase" id="RU363034"/>
    </source>
</evidence>
<dbReference type="Gene3D" id="2.40.10.10">
    <property type="entry name" value="Trypsin-like serine proteases"/>
    <property type="match status" value="3"/>
</dbReference>
<dbReference type="Proteomes" id="UP000727407">
    <property type="component" value="Unassembled WGS sequence"/>
</dbReference>
<gene>
    <name evidence="11" type="ORF">DAT39_006524</name>
</gene>
<sequence>CGRPPLNTKIVGGQDATPGSWPWQVSIQTGGRHFCGGSLISENWVLSAAHCFQSISAKYITLLLGIKSLEGVNPDMQQRGASKIIVNQNYSSSTSDNDIALVLLSSSVKYNDYVLPVCLATSNSFFPGDTKAWVTGFGKINSSGSLSQLNVCGRAPLNTKIVGGEDAAAGSWPWQVSFQKGGNHFCGGSLISKNWVLSAAHCFQSITAPDITIYLGLASLEGSNANRQTATTSNIILHQAYDPVSNDNDIALVQLDSPVTFNYYVVPVCLTASNSFLPAGTNVWVTGFGRIGSNVNLPSPQTLQEVEVPIVSNSDCGNSYSPTSITNNMICAGLSQGGKDSCQGDSGGPLVIRVNGIWVQGGIVSFGYGCAQPNYPGTLAQLSECGQPPLNTKIVGGQDAAPGSWPWQ</sequence>
<dbReference type="FunFam" id="2.40.10.10:FF:000181">
    <property type="entry name" value="Chymotrypsinogen A"/>
    <property type="match status" value="1"/>
</dbReference>
<dbReference type="CDD" id="cd00190">
    <property type="entry name" value="Tryp_SPc"/>
    <property type="match status" value="1"/>
</dbReference>
<dbReference type="AlphaFoldDB" id="A0A8J4U187"/>
<dbReference type="InterPro" id="IPR033116">
    <property type="entry name" value="TRYPSIN_SER"/>
</dbReference>
<evidence type="ECO:0000256" key="7">
    <source>
        <dbReference type="ARBA" id="ARBA00023157"/>
    </source>
</evidence>
<organism evidence="11 12">
    <name type="scientific">Clarias magur</name>
    <name type="common">Asian catfish</name>
    <name type="synonym">Macropteronotus magur</name>
    <dbReference type="NCBI Taxonomy" id="1594786"/>
    <lineage>
        <taxon>Eukaryota</taxon>
        <taxon>Metazoa</taxon>
        <taxon>Chordata</taxon>
        <taxon>Craniata</taxon>
        <taxon>Vertebrata</taxon>
        <taxon>Euteleostomi</taxon>
        <taxon>Actinopterygii</taxon>
        <taxon>Neopterygii</taxon>
        <taxon>Teleostei</taxon>
        <taxon>Ostariophysi</taxon>
        <taxon>Siluriformes</taxon>
        <taxon>Clariidae</taxon>
        <taxon>Clarias</taxon>
    </lineage>
</organism>
<keyword evidence="4" id="KW-0222">Digestion</keyword>
<dbReference type="PANTHER" id="PTHR24252">
    <property type="entry name" value="ACROSIN-RELATED"/>
    <property type="match status" value="1"/>
</dbReference>
<dbReference type="SMART" id="SM00020">
    <property type="entry name" value="Tryp_SPc"/>
    <property type="match status" value="2"/>
</dbReference>
<evidence type="ECO:0000256" key="1">
    <source>
        <dbReference type="ARBA" id="ARBA00004239"/>
    </source>
</evidence>
<evidence type="ECO:0000256" key="8">
    <source>
        <dbReference type="ARBA" id="ARBA00044036"/>
    </source>
</evidence>
<dbReference type="InterPro" id="IPR043504">
    <property type="entry name" value="Peptidase_S1_PA_chymotrypsin"/>
</dbReference>
<comment type="caution">
    <text evidence="11">The sequence shown here is derived from an EMBL/GenBank/DDBJ whole genome shotgun (WGS) entry which is preliminary data.</text>
</comment>
<proteinExistence type="predicted"/>
<keyword evidence="3" id="KW-0732">Signal</keyword>
<dbReference type="PRINTS" id="PR00722">
    <property type="entry name" value="CHYMOTRYPSIN"/>
</dbReference>
<dbReference type="PROSITE" id="PS00134">
    <property type="entry name" value="TRYPSIN_HIS"/>
    <property type="match status" value="1"/>
</dbReference>
<keyword evidence="6 9" id="KW-0720">Serine protease</keyword>
<keyword evidence="2 9" id="KW-0645">Protease</keyword>
<dbReference type="GO" id="GO:0005576">
    <property type="term" value="C:extracellular region"/>
    <property type="evidence" value="ECO:0007669"/>
    <property type="project" value="UniProtKB-SubCell"/>
</dbReference>
<keyword evidence="5 9" id="KW-0378">Hydrolase</keyword>
<evidence type="ECO:0000256" key="2">
    <source>
        <dbReference type="ARBA" id="ARBA00022670"/>
    </source>
</evidence>
<dbReference type="PROSITE" id="PS50240">
    <property type="entry name" value="TRYPSIN_DOM"/>
    <property type="match status" value="2"/>
</dbReference>
<evidence type="ECO:0000256" key="3">
    <source>
        <dbReference type="ARBA" id="ARBA00022729"/>
    </source>
</evidence>
<dbReference type="EC" id="3.4.21.1" evidence="8"/>
<evidence type="ECO:0000256" key="4">
    <source>
        <dbReference type="ARBA" id="ARBA00022757"/>
    </source>
</evidence>
<feature type="non-terminal residue" evidence="11">
    <location>
        <position position="1"/>
    </location>
</feature>
<dbReference type="PANTHER" id="PTHR24252:SF7">
    <property type="entry name" value="HYALIN"/>
    <property type="match status" value="1"/>
</dbReference>
<protein>
    <recommendedName>
        <fullName evidence="8">chymotrypsin</fullName>
        <ecNumber evidence="8">3.4.21.1</ecNumber>
    </recommendedName>
</protein>
<dbReference type="InterPro" id="IPR001314">
    <property type="entry name" value="Peptidase_S1A"/>
</dbReference>
<evidence type="ECO:0000313" key="11">
    <source>
        <dbReference type="EMBL" id="KAF5903775.1"/>
    </source>
</evidence>
<comment type="subcellular location">
    <subcellularLocation>
        <location evidence="1">Secreted</location>
        <location evidence="1">Extracellular space</location>
    </subcellularLocation>
</comment>
<feature type="domain" description="Peptidase S1" evidence="10">
    <location>
        <begin position="10"/>
        <end position="147"/>
    </location>
</feature>
<feature type="non-terminal residue" evidence="11">
    <location>
        <position position="408"/>
    </location>
</feature>
<evidence type="ECO:0000313" key="12">
    <source>
        <dbReference type="Proteomes" id="UP000727407"/>
    </source>
</evidence>
<evidence type="ECO:0000256" key="6">
    <source>
        <dbReference type="ARBA" id="ARBA00022825"/>
    </source>
</evidence>
<dbReference type="FunFam" id="2.40.10.10:FF:000024">
    <property type="entry name" value="Serine protease 53"/>
    <property type="match status" value="1"/>
</dbReference>
<keyword evidence="7" id="KW-1015">Disulfide bond</keyword>
<dbReference type="GO" id="GO:0007586">
    <property type="term" value="P:digestion"/>
    <property type="evidence" value="ECO:0007669"/>
    <property type="project" value="UniProtKB-KW"/>
</dbReference>
<name>A0A8J4U187_CLAMG</name>
<dbReference type="GO" id="GO:0006508">
    <property type="term" value="P:proteolysis"/>
    <property type="evidence" value="ECO:0007669"/>
    <property type="project" value="UniProtKB-KW"/>
</dbReference>
<keyword evidence="12" id="KW-1185">Reference proteome</keyword>
<accession>A0A8J4U187</accession>
<dbReference type="InterPro" id="IPR009003">
    <property type="entry name" value="Peptidase_S1_PA"/>
</dbReference>
<reference evidence="11" key="1">
    <citation type="submission" date="2020-07" db="EMBL/GenBank/DDBJ databases">
        <title>Clarias magur genome sequencing, assembly and annotation.</title>
        <authorList>
            <person name="Kushwaha B."/>
            <person name="Kumar R."/>
            <person name="Das P."/>
            <person name="Joshi C.G."/>
            <person name="Kumar D."/>
            <person name="Nagpure N.S."/>
            <person name="Pandey M."/>
            <person name="Agarwal S."/>
            <person name="Srivastava S."/>
            <person name="Singh M."/>
            <person name="Sahoo L."/>
            <person name="Jayasankar P."/>
            <person name="Meher P.K."/>
            <person name="Koringa P.G."/>
            <person name="Iquebal M.A."/>
            <person name="Das S.P."/>
            <person name="Bit A."/>
            <person name="Patnaik S."/>
            <person name="Patel N."/>
            <person name="Shah T.M."/>
            <person name="Hinsu A."/>
            <person name="Jena J.K."/>
        </authorList>
    </citation>
    <scope>NUCLEOTIDE SEQUENCE</scope>
    <source>
        <strain evidence="11">CIFAMagur01</strain>
        <tissue evidence="11">Testis</tissue>
    </source>
</reference>
<dbReference type="InterPro" id="IPR001254">
    <property type="entry name" value="Trypsin_dom"/>
</dbReference>
<dbReference type="OrthoDB" id="10002959at2759"/>
<dbReference type="GO" id="GO:0004252">
    <property type="term" value="F:serine-type endopeptidase activity"/>
    <property type="evidence" value="ECO:0007669"/>
    <property type="project" value="UniProtKB-EC"/>
</dbReference>
<dbReference type="EMBL" id="QNUK01000068">
    <property type="protein sequence ID" value="KAF5903775.1"/>
    <property type="molecule type" value="Genomic_DNA"/>
</dbReference>
<dbReference type="Pfam" id="PF00089">
    <property type="entry name" value="Trypsin"/>
    <property type="match status" value="2"/>
</dbReference>
<evidence type="ECO:0000256" key="5">
    <source>
        <dbReference type="ARBA" id="ARBA00022801"/>
    </source>
</evidence>
<evidence type="ECO:0000259" key="10">
    <source>
        <dbReference type="PROSITE" id="PS50240"/>
    </source>
</evidence>